<organism evidence="1 2">
    <name type="scientific">Halosimplex carlsbadense 2-9-1</name>
    <dbReference type="NCBI Taxonomy" id="797114"/>
    <lineage>
        <taxon>Archaea</taxon>
        <taxon>Methanobacteriati</taxon>
        <taxon>Methanobacteriota</taxon>
        <taxon>Stenosarchaea group</taxon>
        <taxon>Halobacteria</taxon>
        <taxon>Halobacteriales</taxon>
        <taxon>Haloarculaceae</taxon>
        <taxon>Halosimplex</taxon>
    </lineage>
</organism>
<proteinExistence type="predicted"/>
<dbReference type="InterPro" id="IPR055712">
    <property type="entry name" value="DUF7288"/>
</dbReference>
<evidence type="ECO:0000313" key="1">
    <source>
        <dbReference type="EMBL" id="ELZ29200.1"/>
    </source>
</evidence>
<accession>M0D181</accession>
<dbReference type="STRING" id="797114.C475_03249"/>
<gene>
    <name evidence="1" type="ORF">C475_03249</name>
</gene>
<dbReference type="eggNOG" id="arCOG04652">
    <property type="taxonomic scope" value="Archaea"/>
</dbReference>
<reference evidence="1 2" key="1">
    <citation type="journal article" date="2014" name="PLoS Genet.">
        <title>Phylogenetically driven sequencing of extremely halophilic archaea reveals strategies for static and dynamic osmo-response.</title>
        <authorList>
            <person name="Becker E.A."/>
            <person name="Seitzer P.M."/>
            <person name="Tritt A."/>
            <person name="Larsen D."/>
            <person name="Krusor M."/>
            <person name="Yao A.I."/>
            <person name="Wu D."/>
            <person name="Madern D."/>
            <person name="Eisen J.A."/>
            <person name="Darling A.E."/>
            <person name="Facciotti M.T."/>
        </authorList>
    </citation>
    <scope>NUCLEOTIDE SEQUENCE [LARGE SCALE GENOMIC DNA]</scope>
    <source>
        <strain evidence="1 2">2-9-1</strain>
    </source>
</reference>
<protein>
    <submittedName>
        <fullName evidence="1">Uncharacterized protein</fullName>
    </submittedName>
</protein>
<dbReference type="AlphaFoldDB" id="M0D181"/>
<dbReference type="EMBL" id="AOIU01000008">
    <property type="protein sequence ID" value="ELZ29200.1"/>
    <property type="molecule type" value="Genomic_DNA"/>
</dbReference>
<dbReference type="Pfam" id="PF23959">
    <property type="entry name" value="DUF7288"/>
    <property type="match status" value="1"/>
</dbReference>
<comment type="caution">
    <text evidence="1">The sequence shown here is derived from an EMBL/GenBank/DDBJ whole genome shotgun (WGS) entry which is preliminary data.</text>
</comment>
<name>M0D181_9EURY</name>
<sequence length="171" mass="17838">MFALEGVLAALVVLAALAFALQAVVLTPTTSGATEAPVDSALVGSVLTTTAADGDLRTALVDDWAGTSFGGATGRWYTGSYPSNKFGTALEESFGPAVTANVVIRYRTPGDGRQRTRLVYNGAPGDGAVRSSTTVTLYDRHVSSPGTFYAKDVSPSELYNVLEVEVVAWRG</sequence>
<evidence type="ECO:0000313" key="2">
    <source>
        <dbReference type="Proteomes" id="UP000011626"/>
    </source>
</evidence>
<keyword evidence="2" id="KW-1185">Reference proteome</keyword>
<dbReference type="Proteomes" id="UP000011626">
    <property type="component" value="Unassembled WGS sequence"/>
</dbReference>